<dbReference type="Proteomes" id="UP000542125">
    <property type="component" value="Unassembled WGS sequence"/>
</dbReference>
<proteinExistence type="predicted"/>
<name>A0A7Y9IY22_9BURK</name>
<dbReference type="EMBL" id="JACBYR010000002">
    <property type="protein sequence ID" value="NYE85132.1"/>
    <property type="molecule type" value="Genomic_DNA"/>
</dbReference>
<accession>A0A7Y9IY22</accession>
<sequence length="141" mass="15105">MPPRSPFAVVPLAAVPSLVVRPGVVPRAAVPRAAVAASALPCSLTLRIDTPRAEDTHRCLQDSLGDALQIDDIATDCRGGRSTLLLHTDPDHLDALMHTIMTSLPEAEFGPIGMLGRTERTERSAGLQQLDRFQLAGEQVH</sequence>
<reference evidence="1 2" key="1">
    <citation type="submission" date="2020-07" db="EMBL/GenBank/DDBJ databases">
        <title>Genomic Encyclopedia of Type Strains, Phase IV (KMG-V): Genome sequencing to study the core and pangenomes of soil and plant-associated prokaryotes.</title>
        <authorList>
            <person name="Whitman W."/>
        </authorList>
    </citation>
    <scope>NUCLEOTIDE SEQUENCE [LARGE SCALE GENOMIC DNA]</scope>
    <source>
        <strain evidence="1 2">SAS40</strain>
    </source>
</reference>
<comment type="caution">
    <text evidence="1">The sequence shown here is derived from an EMBL/GenBank/DDBJ whole genome shotgun (WGS) entry which is preliminary data.</text>
</comment>
<evidence type="ECO:0000313" key="1">
    <source>
        <dbReference type="EMBL" id="NYE85132.1"/>
    </source>
</evidence>
<protein>
    <submittedName>
        <fullName evidence="1">Uncharacterized protein</fullName>
    </submittedName>
</protein>
<keyword evidence="2" id="KW-1185">Reference proteome</keyword>
<gene>
    <name evidence="1" type="ORF">FHW18_004439</name>
</gene>
<dbReference type="AlphaFoldDB" id="A0A7Y9IY22"/>
<organism evidence="1 2">
    <name type="scientific">Pigmentiphaga litoralis</name>
    <dbReference type="NCBI Taxonomy" id="516702"/>
    <lineage>
        <taxon>Bacteria</taxon>
        <taxon>Pseudomonadati</taxon>
        <taxon>Pseudomonadota</taxon>
        <taxon>Betaproteobacteria</taxon>
        <taxon>Burkholderiales</taxon>
        <taxon>Alcaligenaceae</taxon>
        <taxon>Pigmentiphaga</taxon>
    </lineage>
</organism>
<evidence type="ECO:0000313" key="2">
    <source>
        <dbReference type="Proteomes" id="UP000542125"/>
    </source>
</evidence>
<dbReference type="RefSeq" id="WP_179589132.1">
    <property type="nucleotide sequence ID" value="NZ_JACBYR010000002.1"/>
</dbReference>